<evidence type="ECO:0000313" key="2">
    <source>
        <dbReference type="Proteomes" id="UP000430670"/>
    </source>
</evidence>
<comment type="caution">
    <text evidence="1">The sequence shown here is derived from an EMBL/GenBank/DDBJ whole genome shotgun (WGS) entry which is preliminary data.</text>
</comment>
<name>A0A6I3SJG6_HELMO</name>
<dbReference type="EMBL" id="WNKU01000008">
    <property type="protein sequence ID" value="MTV49039.1"/>
    <property type="molecule type" value="Genomic_DNA"/>
</dbReference>
<gene>
    <name evidence="1" type="ORF">GJ688_08615</name>
</gene>
<accession>A0A6I3SJG6</accession>
<protein>
    <submittedName>
        <fullName evidence="1">Uncharacterized protein</fullName>
    </submittedName>
</protein>
<dbReference type="AlphaFoldDB" id="A0A6I3SJG6"/>
<organism evidence="1 2">
    <name type="scientific">Heliobacterium mobile</name>
    <name type="common">Heliobacillus mobilis</name>
    <dbReference type="NCBI Taxonomy" id="28064"/>
    <lineage>
        <taxon>Bacteria</taxon>
        <taxon>Bacillati</taxon>
        <taxon>Bacillota</taxon>
        <taxon>Clostridia</taxon>
        <taxon>Eubacteriales</taxon>
        <taxon>Heliobacteriaceae</taxon>
        <taxon>Heliobacterium</taxon>
    </lineage>
</organism>
<dbReference type="RefSeq" id="WP_155476144.1">
    <property type="nucleotide sequence ID" value="NZ_WNKU01000008.1"/>
</dbReference>
<evidence type="ECO:0000313" key="1">
    <source>
        <dbReference type="EMBL" id="MTV49039.1"/>
    </source>
</evidence>
<dbReference type="OrthoDB" id="7593573at2"/>
<dbReference type="Proteomes" id="UP000430670">
    <property type="component" value="Unassembled WGS sequence"/>
</dbReference>
<sequence>MRQQVEKTKNTKAAWAKIGRLKPTGPVADWQAFFSQEFDRAYKPPNTFFMWNDLAWQIYDRFMESLSARSAHWTPVASELLRFHGHLFLLMRLEQLFRSDHRVYMQGFFNKYLHYFFANVDNLSNHEINEEFEPLVERAMVILRNRLLLGIPVRGIDWQILYRLLWQELFQRGPWAEQEIAHLQDLLEKDDLSPDGRYQALFARAHFAIAANDDDRARSVLEKLSGQYLYTIVRDLRFYLEGFSQQQQWDRLLQWLRWLIPYTSLSDTVNYEALCIYWNQVAVACNVRGEFMGALRQWLPRSRRLYSQYLLEMGEHRRWAELWVAYGANPLELPRDELSIVEAREPASLLPLYHHQVIRLIGQKNRQAYKEAIKWLKKLRTLYKKIKRTSDWERYMHTLTERYSRLRALQEELRKGKLIS</sequence>
<keyword evidence="2" id="KW-1185">Reference proteome</keyword>
<proteinExistence type="predicted"/>
<reference evidence="1 2" key="1">
    <citation type="submission" date="2019-11" db="EMBL/GenBank/DDBJ databases">
        <title>Whole-genome sequence of a the green, strictly anaerobic photosynthetic bacterium Heliobacillus mobilis DSM 6151.</title>
        <authorList>
            <person name="Kyndt J.A."/>
            <person name="Meyer T.E."/>
        </authorList>
    </citation>
    <scope>NUCLEOTIDE SEQUENCE [LARGE SCALE GENOMIC DNA]</scope>
    <source>
        <strain evidence="1 2">DSM 6151</strain>
    </source>
</reference>